<dbReference type="GO" id="GO:0004497">
    <property type="term" value="F:monooxygenase activity"/>
    <property type="evidence" value="ECO:0007669"/>
    <property type="project" value="UniProtKB-KW"/>
</dbReference>
<evidence type="ECO:0000256" key="1">
    <source>
        <dbReference type="ARBA" id="ARBA00001974"/>
    </source>
</evidence>
<dbReference type="PANTHER" id="PTHR43876:SF7">
    <property type="entry name" value="UBIQUINONE BIOSYNTHESIS MONOOXYGENASE COQ6, MITOCHONDRIAL"/>
    <property type="match status" value="1"/>
</dbReference>
<dbReference type="Proteomes" id="UP000637002">
    <property type="component" value="Unassembled WGS sequence"/>
</dbReference>
<keyword evidence="5" id="KW-0274">FAD</keyword>
<evidence type="ECO:0000259" key="8">
    <source>
        <dbReference type="Pfam" id="PF01494"/>
    </source>
</evidence>
<evidence type="ECO:0000256" key="4">
    <source>
        <dbReference type="ARBA" id="ARBA00022630"/>
    </source>
</evidence>
<organism evidence="9 10">
    <name type="scientific">Chelatococcus reniformis</name>
    <dbReference type="NCBI Taxonomy" id="1494448"/>
    <lineage>
        <taxon>Bacteria</taxon>
        <taxon>Pseudomonadati</taxon>
        <taxon>Pseudomonadota</taxon>
        <taxon>Alphaproteobacteria</taxon>
        <taxon>Hyphomicrobiales</taxon>
        <taxon>Chelatococcaceae</taxon>
        <taxon>Chelatococcus</taxon>
    </lineage>
</organism>
<comment type="pathway">
    <text evidence="2">Cofactor biosynthesis; ubiquinone biosynthesis.</text>
</comment>
<keyword evidence="7" id="KW-0503">Monooxygenase</keyword>
<dbReference type="EMBL" id="BMGG01000002">
    <property type="protein sequence ID" value="GGC55617.1"/>
    <property type="molecule type" value="Genomic_DNA"/>
</dbReference>
<dbReference type="InterPro" id="IPR002938">
    <property type="entry name" value="FAD-bd"/>
</dbReference>
<comment type="cofactor">
    <cofactor evidence="1">
        <name>FAD</name>
        <dbReference type="ChEBI" id="CHEBI:57692"/>
    </cofactor>
</comment>
<comment type="caution">
    <text evidence="9">The sequence shown here is derived from an EMBL/GenBank/DDBJ whole genome shotgun (WGS) entry which is preliminary data.</text>
</comment>
<dbReference type="Pfam" id="PF01494">
    <property type="entry name" value="FAD_binding_3"/>
    <property type="match status" value="1"/>
</dbReference>
<dbReference type="Gene3D" id="3.50.50.60">
    <property type="entry name" value="FAD/NAD(P)-binding domain"/>
    <property type="match status" value="2"/>
</dbReference>
<protein>
    <submittedName>
        <fullName evidence="9">2-octaprenyl-6-methoxyphenyl hydroxylase</fullName>
    </submittedName>
</protein>
<evidence type="ECO:0000313" key="9">
    <source>
        <dbReference type="EMBL" id="GGC55617.1"/>
    </source>
</evidence>
<dbReference type="PANTHER" id="PTHR43876">
    <property type="entry name" value="UBIQUINONE BIOSYNTHESIS MONOOXYGENASE COQ6, MITOCHONDRIAL"/>
    <property type="match status" value="1"/>
</dbReference>
<dbReference type="NCBIfam" id="NF005691">
    <property type="entry name" value="PRK07494.1"/>
    <property type="match status" value="1"/>
</dbReference>
<dbReference type="GO" id="GO:0016705">
    <property type="term" value="F:oxidoreductase activity, acting on paired donors, with incorporation or reduction of molecular oxygen"/>
    <property type="evidence" value="ECO:0007669"/>
    <property type="project" value="InterPro"/>
</dbReference>
<keyword evidence="6" id="KW-0560">Oxidoreductase</keyword>
<dbReference type="SUPFAM" id="SSF51905">
    <property type="entry name" value="FAD/NAD(P)-binding domain"/>
    <property type="match status" value="1"/>
</dbReference>
<keyword evidence="10" id="KW-1185">Reference proteome</keyword>
<evidence type="ECO:0000256" key="7">
    <source>
        <dbReference type="ARBA" id="ARBA00023033"/>
    </source>
</evidence>
<dbReference type="NCBIfam" id="TIGR01988">
    <property type="entry name" value="Ubi-OHases"/>
    <property type="match status" value="1"/>
</dbReference>
<gene>
    <name evidence="9" type="ORF">GCM10010994_13160</name>
</gene>
<proteinExistence type="inferred from homology"/>
<dbReference type="GO" id="GO:0006744">
    <property type="term" value="P:ubiquinone biosynthetic process"/>
    <property type="evidence" value="ECO:0007669"/>
    <property type="project" value="InterPro"/>
</dbReference>
<dbReference type="InterPro" id="IPR036188">
    <property type="entry name" value="FAD/NAD-bd_sf"/>
</dbReference>
<evidence type="ECO:0000256" key="6">
    <source>
        <dbReference type="ARBA" id="ARBA00023002"/>
    </source>
</evidence>
<evidence type="ECO:0000256" key="5">
    <source>
        <dbReference type="ARBA" id="ARBA00022827"/>
    </source>
</evidence>
<name>A0A916U134_9HYPH</name>
<evidence type="ECO:0000313" key="10">
    <source>
        <dbReference type="Proteomes" id="UP000637002"/>
    </source>
</evidence>
<dbReference type="AlphaFoldDB" id="A0A916U134"/>
<keyword evidence="4" id="KW-0285">Flavoprotein</keyword>
<sequence length="409" mass="42954">MAEPMNERPAHIAVVGAGATGLAAAITFARDGFDTVLIGRPSGQADGRTVALLDGSVTFLAAIGAWRQLAPAAAPMTCMRIVDATGSLFAPPPLTFHASEIGLDAFGYNIENAALVDGLAQVARATPRLTIRDAPLAAADSHAAGLRLTLADGDTLEPPLVVGADGRQSLVRHALDVAVRTWTYRQTALTAIFAHARPHRDTSTELHTRGGPFTLVPLPGRRSSLVWVCPPYQARRLRRMTADELASAVERQAQSMLGAMTLEGHCGVVPMQGLSVARFAGHGAALVGEAAHVFPPIGAQGLNLGLRDVAALRDVIVDARSRGQAIADATAMSRFSRGRLVDARTRTGVIDALNRSLLLDMLPLDLVRGAAMLTLDAAGPLRRLVMREGLAPRLGLPSLMRRAGAGFAS</sequence>
<evidence type="ECO:0000256" key="2">
    <source>
        <dbReference type="ARBA" id="ARBA00004749"/>
    </source>
</evidence>
<dbReference type="GO" id="GO:0071949">
    <property type="term" value="F:FAD binding"/>
    <property type="evidence" value="ECO:0007669"/>
    <property type="project" value="InterPro"/>
</dbReference>
<dbReference type="PRINTS" id="PR00420">
    <property type="entry name" value="RNGMNOXGNASE"/>
</dbReference>
<dbReference type="InterPro" id="IPR051205">
    <property type="entry name" value="UbiH/COQ6_monooxygenase"/>
</dbReference>
<reference evidence="9" key="2">
    <citation type="submission" date="2020-09" db="EMBL/GenBank/DDBJ databases">
        <authorList>
            <person name="Sun Q."/>
            <person name="Zhou Y."/>
        </authorList>
    </citation>
    <scope>NUCLEOTIDE SEQUENCE</scope>
    <source>
        <strain evidence="9">CGMCC 1.12919</strain>
    </source>
</reference>
<dbReference type="InterPro" id="IPR010971">
    <property type="entry name" value="UbiH/COQ6"/>
</dbReference>
<feature type="domain" description="FAD-binding" evidence="8">
    <location>
        <begin position="12"/>
        <end position="314"/>
    </location>
</feature>
<comment type="similarity">
    <text evidence="3">Belongs to the UbiH/COQ6 family.</text>
</comment>
<accession>A0A916U134</accession>
<evidence type="ECO:0000256" key="3">
    <source>
        <dbReference type="ARBA" id="ARBA00005349"/>
    </source>
</evidence>
<reference evidence="9" key="1">
    <citation type="journal article" date="2014" name="Int. J. Syst. Evol. Microbiol.">
        <title>Complete genome sequence of Corynebacterium casei LMG S-19264T (=DSM 44701T), isolated from a smear-ripened cheese.</title>
        <authorList>
            <consortium name="US DOE Joint Genome Institute (JGI-PGF)"/>
            <person name="Walter F."/>
            <person name="Albersmeier A."/>
            <person name="Kalinowski J."/>
            <person name="Ruckert C."/>
        </authorList>
    </citation>
    <scope>NUCLEOTIDE SEQUENCE</scope>
    <source>
        <strain evidence="9">CGMCC 1.12919</strain>
    </source>
</reference>